<comment type="function">
    <text evidence="18">Catalyzes the transfer of a two-carbon ketol group from a ketose donor to an aldose acceptor, via a covalent intermediate with the cofactor thiamine pyrophosphate.</text>
</comment>
<feature type="active site" description="Proton donor" evidence="13">
    <location>
        <position position="412"/>
    </location>
</feature>
<evidence type="ECO:0000256" key="3">
    <source>
        <dbReference type="ARBA" id="ARBA00007131"/>
    </source>
</evidence>
<evidence type="ECO:0000256" key="15">
    <source>
        <dbReference type="PIRSR" id="PIRSR605478-3"/>
    </source>
</evidence>
<feature type="binding site" evidence="14">
    <location>
        <position position="386"/>
    </location>
    <ligand>
        <name>substrate</name>
    </ligand>
</feature>
<dbReference type="EMBL" id="BX248583">
    <property type="protein sequence ID" value="CAD83202.1"/>
    <property type="molecule type" value="Genomic_DNA"/>
</dbReference>
<dbReference type="InterPro" id="IPR005474">
    <property type="entry name" value="Transketolase_N"/>
</dbReference>
<dbReference type="InterPro" id="IPR020826">
    <property type="entry name" value="Transketolase_BS"/>
</dbReference>
<dbReference type="OrthoDB" id="8732661at2"/>
<dbReference type="Pfam" id="PF02779">
    <property type="entry name" value="Transket_pyr"/>
    <property type="match status" value="1"/>
</dbReference>
<feature type="site" description="Important for catalytic activity" evidence="17">
    <location>
        <position position="26"/>
    </location>
</feature>
<feature type="binding site" evidence="14">
    <location>
        <position position="520"/>
    </location>
    <ligand>
        <name>substrate</name>
    </ligand>
</feature>
<keyword evidence="21" id="KW-1185">Reference proteome</keyword>
<comment type="cofactor">
    <cofactor evidence="2">
        <name>Co(2+)</name>
        <dbReference type="ChEBI" id="CHEBI:48828"/>
    </cofactor>
</comment>
<comment type="catalytic activity">
    <reaction evidence="11 18">
        <text>D-sedoheptulose 7-phosphate + D-glyceraldehyde 3-phosphate = aldehydo-D-ribose 5-phosphate + D-xylulose 5-phosphate</text>
        <dbReference type="Rhea" id="RHEA:10508"/>
        <dbReference type="ChEBI" id="CHEBI:57483"/>
        <dbReference type="ChEBI" id="CHEBI:57737"/>
        <dbReference type="ChEBI" id="CHEBI:58273"/>
        <dbReference type="ChEBI" id="CHEBI:59776"/>
        <dbReference type="EC" id="2.2.1.1"/>
    </reaction>
</comment>
<feature type="binding site" evidence="15">
    <location>
        <position position="66"/>
    </location>
    <ligand>
        <name>thiamine diphosphate</name>
        <dbReference type="ChEBI" id="CHEBI:58937"/>
    </ligand>
</feature>
<keyword evidence="10 15" id="KW-0786">Thiamine pyrophosphate</keyword>
<dbReference type="InterPro" id="IPR005475">
    <property type="entry name" value="Transketolase-like_Pyr-bd"/>
</dbReference>
<dbReference type="Proteomes" id="UP000002192">
    <property type="component" value="Chromosome"/>
</dbReference>
<dbReference type="InterPro" id="IPR009014">
    <property type="entry name" value="Transketo_C/PFOR_II"/>
</dbReference>
<dbReference type="PANTHER" id="PTHR43522">
    <property type="entry name" value="TRANSKETOLASE"/>
    <property type="match status" value="1"/>
</dbReference>
<dbReference type="InterPro" id="IPR005478">
    <property type="entry name" value="Transketolase_bac-like"/>
</dbReference>
<comment type="cofactor">
    <cofactor evidence="16">
        <name>Mg(2+)</name>
        <dbReference type="ChEBI" id="CHEBI:18420"/>
    </cofactor>
    <text evidence="16">Binds 1 Mg(2+) ion per subunit. Can also utilize other divalent metal cations, such as Ca(2+), Mn(2+) and Co(2+).</text>
</comment>
<dbReference type="SUPFAM" id="SSF52922">
    <property type="entry name" value="TK C-terminal domain-like"/>
    <property type="match status" value="1"/>
</dbReference>
<dbReference type="PROSITE" id="PS00801">
    <property type="entry name" value="TRANSKETOLASE_1"/>
    <property type="match status" value="1"/>
</dbReference>
<dbReference type="GO" id="GO:0046872">
    <property type="term" value="F:metal ion binding"/>
    <property type="evidence" value="ECO:0007669"/>
    <property type="project" value="UniProtKB-KW"/>
</dbReference>
<evidence type="ECO:0000256" key="6">
    <source>
        <dbReference type="ARBA" id="ARBA00022679"/>
    </source>
</evidence>
<evidence type="ECO:0000256" key="16">
    <source>
        <dbReference type="PIRSR" id="PIRSR605478-4"/>
    </source>
</evidence>
<evidence type="ECO:0000256" key="14">
    <source>
        <dbReference type="PIRSR" id="PIRSR605478-2"/>
    </source>
</evidence>
<dbReference type="KEGG" id="bfl:Bfl516"/>
<reference evidence="20 21" key="1">
    <citation type="journal article" date="2003" name="Proc. Natl. Acad. Sci. U.S.A.">
        <title>The genome sequence of Blochmannia floridanus: comparative analysis of reduced genomes.</title>
        <authorList>
            <person name="Gil R."/>
            <person name="Silva F.J."/>
            <person name="Zientz E."/>
            <person name="Delmotte F."/>
            <person name="Gonzalez-Candelas F."/>
            <person name="Latorre A."/>
            <person name="Rausell C."/>
            <person name="Kramerbeek J."/>
            <person name="Gadau J."/>
            <person name="Hoelldobler B."/>
            <person name="van Ham R.C.H.J."/>
            <person name="Gross R."/>
            <person name="Moya A."/>
        </authorList>
    </citation>
    <scope>NUCLEOTIDE SEQUENCE [LARGE SCALE GENOMIC DNA]</scope>
</reference>
<feature type="binding site" evidence="14">
    <location>
        <position position="26"/>
    </location>
    <ligand>
        <name>substrate</name>
    </ligand>
</feature>
<evidence type="ECO:0000313" key="21">
    <source>
        <dbReference type="Proteomes" id="UP000002192"/>
    </source>
</evidence>
<dbReference type="HOGENOM" id="CLU_009227_0_0_6"/>
<feature type="binding site" evidence="16">
    <location>
        <position position="187"/>
    </location>
    <ligand>
        <name>Mg(2+)</name>
        <dbReference type="ChEBI" id="CHEBI:18420"/>
    </ligand>
</feature>
<comment type="cofactor">
    <cofactor evidence="15">
        <name>thiamine diphosphate</name>
        <dbReference type="ChEBI" id="CHEBI:58937"/>
    </cofactor>
    <text evidence="15">Binds 1 thiamine pyrophosphate per subunit. During the reaction, the substrate forms a covalent intermediate with the cofactor.</text>
</comment>
<feature type="site" description="Important for catalytic activity" evidence="17">
    <location>
        <position position="261"/>
    </location>
</feature>
<dbReference type="InterPro" id="IPR033247">
    <property type="entry name" value="Transketolase_fam"/>
</dbReference>
<feature type="binding site" evidence="15">
    <location>
        <position position="438"/>
    </location>
    <ligand>
        <name>thiamine diphosphate</name>
        <dbReference type="ChEBI" id="CHEBI:58937"/>
    </ligand>
</feature>
<comment type="similarity">
    <text evidence="3 18">Belongs to the transketolase family.</text>
</comment>
<dbReference type="AlphaFoldDB" id="Q7VRT3"/>
<evidence type="ECO:0000256" key="1">
    <source>
        <dbReference type="ARBA" id="ARBA00001913"/>
    </source>
</evidence>
<feature type="binding site" evidence="14">
    <location>
        <position position="261"/>
    </location>
    <ligand>
        <name>substrate</name>
    </ligand>
</feature>
<organism evidence="20 21">
    <name type="scientific">Blochmanniella floridana</name>
    <dbReference type="NCBI Taxonomy" id="203907"/>
    <lineage>
        <taxon>Bacteria</taxon>
        <taxon>Pseudomonadati</taxon>
        <taxon>Pseudomonadota</taxon>
        <taxon>Gammaproteobacteria</taxon>
        <taxon>Enterobacterales</taxon>
        <taxon>Enterobacteriaceae</taxon>
        <taxon>ant endosymbionts</taxon>
        <taxon>Candidatus Blochmanniella</taxon>
    </lineage>
</organism>
<comment type="cofactor">
    <cofactor evidence="18">
        <name>Mg(2+)</name>
        <dbReference type="ChEBI" id="CHEBI:18420"/>
    </cofactor>
    <cofactor evidence="18">
        <name>Ca(2+)</name>
        <dbReference type="ChEBI" id="CHEBI:29108"/>
    </cofactor>
    <cofactor evidence="18">
        <name>Mn(2+)</name>
        <dbReference type="ChEBI" id="CHEBI:29035"/>
    </cofactor>
    <cofactor evidence="18">
        <name>Co(2+)</name>
        <dbReference type="ChEBI" id="CHEBI:48828"/>
    </cofactor>
    <text evidence="18">Binds 1 Mg(2+) ion per subunit. Can also utilize other divalent metal cations, such as Ca(2+), Mn(2+) and Co(2+).</text>
</comment>
<dbReference type="STRING" id="203907.Bfl516"/>
<dbReference type="SMART" id="SM00861">
    <property type="entry name" value="Transket_pyr"/>
    <property type="match status" value="1"/>
</dbReference>
<dbReference type="GO" id="GO:0009052">
    <property type="term" value="P:pentose-phosphate shunt, non-oxidative branch"/>
    <property type="evidence" value="ECO:0007669"/>
    <property type="project" value="UniProtKB-ARBA"/>
</dbReference>
<dbReference type="Gene3D" id="3.40.50.920">
    <property type="match status" value="1"/>
</dbReference>
<gene>
    <name evidence="20" type="primary">tktA</name>
    <name evidence="20" type="ordered locus">Bfl516</name>
</gene>
<proteinExistence type="inferred from homology"/>
<feature type="binding site" evidence="16">
    <location>
        <position position="185"/>
    </location>
    <ligand>
        <name>Mg(2+)</name>
        <dbReference type="ChEBI" id="CHEBI:18420"/>
    </ligand>
</feature>
<dbReference type="Pfam" id="PF00456">
    <property type="entry name" value="Transketolase_N"/>
    <property type="match status" value="1"/>
</dbReference>
<feature type="binding site" evidence="15">
    <location>
        <begin position="114"/>
        <end position="116"/>
    </location>
    <ligand>
        <name>thiamine diphosphate</name>
        <dbReference type="ChEBI" id="CHEBI:58937"/>
    </ligand>
</feature>
<dbReference type="Pfam" id="PF22613">
    <property type="entry name" value="Transketolase_C_1"/>
    <property type="match status" value="1"/>
</dbReference>
<dbReference type="SUPFAM" id="SSF52518">
    <property type="entry name" value="Thiamin diphosphate-binding fold (THDP-binding)"/>
    <property type="match status" value="2"/>
</dbReference>
<evidence type="ECO:0000256" key="5">
    <source>
        <dbReference type="ARBA" id="ARBA00013152"/>
    </source>
</evidence>
<feature type="domain" description="Transketolase-like pyrimidine-binding" evidence="19">
    <location>
        <begin position="356"/>
        <end position="525"/>
    </location>
</feature>
<dbReference type="FunFam" id="3.40.50.970:FF:000003">
    <property type="entry name" value="Transketolase"/>
    <property type="match status" value="1"/>
</dbReference>
<keyword evidence="6 18" id="KW-0808">Transferase</keyword>
<dbReference type="eggNOG" id="COG0021">
    <property type="taxonomic scope" value="Bacteria"/>
</dbReference>
<evidence type="ECO:0000256" key="2">
    <source>
        <dbReference type="ARBA" id="ARBA00001941"/>
    </source>
</evidence>
<evidence type="ECO:0000256" key="4">
    <source>
        <dbReference type="ARBA" id="ARBA00011738"/>
    </source>
</evidence>
<sequence length="664" mass="74764">MLHEQMLANAIRILSIDCIQHANSGHPGAPMGMADIAEVLWREYMNHNPKNPNWINRDRFILSNGHASMLLYSILHLTGYKISIEDLKNFRQLHSKTPGHPEYKHTDGVEVTTGPLGQGLANAVGFAIAERTLANQFNRPLFNIIDHYTYVFVGDGCMMEGISHESCSLAGTMKLNKLIVLYDKNGISIDGSVEEWFSDNTAARFESYGWHVIPDVDGHNRKSINIAINQAKSILNKPSLIIFKTIIAFGSPNKSGQSCTHGSPLGTSEILATRNKLCWNEQTPFLIPQKIYKLWDATIIGQQKENIWNQMFLQYQKTYPDLAQELTRRVQCKLPIYWNTKIQKLIKQLSTNPQNIATRQSSQIVIEYISKYLPELLGGSADLTSSNLTTYSQSSSIIQNPSGNYIHYGVREFGMTAIANGISVHGGFLPYTATFLTFSDYSKNAIRMAALMNNRHIMIYTHDSIGLGEDGPTHQPIEQLSSLRMIPNLQIWRPCDQIETVIAWKTAIENTGPTVLILTRQTLKQQKNTIINMTNISKGGYILQDCYNTPELIIIATGSEIELAVNIYHQLTNEGYKIRIVSMPCTNIFDQQNATYREQVLPQTVTKRLAIEAGHSDLWYKYVGLHGKVIGINTFGKSAPAHDLFNFFGFTKNHILQEINILLQ</sequence>
<evidence type="ECO:0000256" key="7">
    <source>
        <dbReference type="ARBA" id="ARBA00022723"/>
    </source>
</evidence>
<feature type="binding site" evidence="14">
    <location>
        <position position="470"/>
    </location>
    <ligand>
        <name>substrate</name>
    </ligand>
</feature>
<evidence type="ECO:0000256" key="17">
    <source>
        <dbReference type="PIRSR" id="PIRSR605478-5"/>
    </source>
</evidence>
<dbReference type="FunFam" id="3.40.50.920:FF:000003">
    <property type="entry name" value="Transketolase"/>
    <property type="match status" value="1"/>
</dbReference>
<dbReference type="NCBIfam" id="TIGR00232">
    <property type="entry name" value="tktlase_bact"/>
    <property type="match status" value="1"/>
</dbReference>
<comment type="subunit">
    <text evidence="4 18">Homodimer.</text>
</comment>
<feature type="binding site" evidence="15">
    <location>
        <position position="156"/>
    </location>
    <ligand>
        <name>thiamine diphosphate</name>
        <dbReference type="ChEBI" id="CHEBI:58937"/>
    </ligand>
</feature>
<evidence type="ECO:0000259" key="19">
    <source>
        <dbReference type="SMART" id="SM00861"/>
    </source>
</evidence>
<dbReference type="InterPro" id="IPR029061">
    <property type="entry name" value="THDP-binding"/>
</dbReference>
<evidence type="ECO:0000256" key="9">
    <source>
        <dbReference type="ARBA" id="ARBA00022842"/>
    </source>
</evidence>
<evidence type="ECO:0000256" key="8">
    <source>
        <dbReference type="ARBA" id="ARBA00022837"/>
    </source>
</evidence>
<dbReference type="EC" id="2.2.1.1" evidence="5 12"/>
<keyword evidence="9 16" id="KW-0460">Magnesium</keyword>
<accession>Q7VRT3</accession>
<evidence type="ECO:0000256" key="11">
    <source>
        <dbReference type="ARBA" id="ARBA00049473"/>
    </source>
</evidence>
<feature type="binding site" evidence="15">
    <location>
        <position position="185"/>
    </location>
    <ligand>
        <name>thiamine diphosphate</name>
        <dbReference type="ChEBI" id="CHEBI:58937"/>
    </ligand>
</feature>
<dbReference type="InterPro" id="IPR049557">
    <property type="entry name" value="Transketolase_CS"/>
</dbReference>
<protein>
    <recommendedName>
        <fullName evidence="5 12">Transketolase</fullName>
        <ecNumber evidence="5 12">2.2.1.1</ecNumber>
    </recommendedName>
</protein>
<feature type="binding site" evidence="14">
    <location>
        <position position="462"/>
    </location>
    <ligand>
        <name>substrate</name>
    </ligand>
</feature>
<evidence type="ECO:0000313" key="20">
    <source>
        <dbReference type="EMBL" id="CAD83202.1"/>
    </source>
</evidence>
<dbReference type="PANTHER" id="PTHR43522:SF2">
    <property type="entry name" value="TRANSKETOLASE 1-RELATED"/>
    <property type="match status" value="1"/>
</dbReference>
<dbReference type="GO" id="GO:0005829">
    <property type="term" value="C:cytosol"/>
    <property type="evidence" value="ECO:0007669"/>
    <property type="project" value="TreeGrafter"/>
</dbReference>
<feature type="binding site" evidence="14">
    <location>
        <position position="359"/>
    </location>
    <ligand>
        <name>substrate</name>
    </ligand>
</feature>
<dbReference type="InterPro" id="IPR055152">
    <property type="entry name" value="Transketolase-like_C_2"/>
</dbReference>
<dbReference type="PROSITE" id="PS00802">
    <property type="entry name" value="TRANSKETOLASE_2"/>
    <property type="match status" value="1"/>
</dbReference>
<evidence type="ECO:0000256" key="12">
    <source>
        <dbReference type="NCBIfam" id="TIGR00232"/>
    </source>
</evidence>
<dbReference type="CDD" id="cd02012">
    <property type="entry name" value="TPP_TK"/>
    <property type="match status" value="1"/>
</dbReference>
<evidence type="ECO:0000256" key="10">
    <source>
        <dbReference type="ARBA" id="ARBA00023052"/>
    </source>
</evidence>
<evidence type="ECO:0000256" key="13">
    <source>
        <dbReference type="PIRSR" id="PIRSR605478-1"/>
    </source>
</evidence>
<feature type="binding site" evidence="16">
    <location>
        <position position="155"/>
    </location>
    <ligand>
        <name>Mg(2+)</name>
        <dbReference type="ChEBI" id="CHEBI:18420"/>
    </ligand>
</feature>
<dbReference type="Gene3D" id="3.40.50.970">
    <property type="match status" value="2"/>
</dbReference>
<dbReference type="CDD" id="cd07033">
    <property type="entry name" value="TPP_PYR_DXS_TK_like"/>
    <property type="match status" value="1"/>
</dbReference>
<dbReference type="GO" id="GO:0004802">
    <property type="term" value="F:transketolase activity"/>
    <property type="evidence" value="ECO:0007669"/>
    <property type="project" value="UniProtKB-UniRule"/>
</dbReference>
<comment type="cofactor">
    <cofactor evidence="1">
        <name>Ca(2+)</name>
        <dbReference type="ChEBI" id="CHEBI:29108"/>
    </cofactor>
</comment>
<dbReference type="FunFam" id="3.40.50.970:FF:000004">
    <property type="entry name" value="Transketolase"/>
    <property type="match status" value="1"/>
</dbReference>
<feature type="binding site" evidence="15">
    <location>
        <position position="261"/>
    </location>
    <ligand>
        <name>thiamine diphosphate</name>
        <dbReference type="ChEBI" id="CHEBI:58937"/>
    </ligand>
</feature>
<keyword evidence="8 18" id="KW-0106">Calcium</keyword>
<feature type="binding site" evidence="14">
    <location>
        <position position="474"/>
    </location>
    <ligand>
        <name>substrate</name>
    </ligand>
</feature>
<keyword evidence="7 16" id="KW-0479">Metal-binding</keyword>
<name>Q7VRT3_BLOFL</name>
<evidence type="ECO:0000256" key="18">
    <source>
        <dbReference type="RuleBase" id="RU004996"/>
    </source>
</evidence>